<sequence length="183" mass="21477">MKRFQDFGIIKKNEKRRVSTIDRILNIFIGTVTWLIELPFLVGQLLFWLTMALITGTIMCISWCVIAGIRFLRPIWFLFVIFLIAVGMLHKVSIFRSVVVFFKQNSAWITHDMISWSHSAATYLVQHPLLEIYVILVMSYAVFIAFSAIFGMRGKESDMEEDLHKRQAPYQVWLPKEKEKEKK</sequence>
<feature type="transmembrane region" description="Helical" evidence="1">
    <location>
        <begin position="132"/>
        <end position="150"/>
    </location>
</feature>
<keyword evidence="3" id="KW-1185">Reference proteome</keyword>
<dbReference type="AlphaFoldDB" id="A0A1M5BK68"/>
<organism evidence="2 3">
    <name type="scientific">Caldanaerobius fijiensis DSM 17918</name>
    <dbReference type="NCBI Taxonomy" id="1121256"/>
    <lineage>
        <taxon>Bacteria</taxon>
        <taxon>Bacillati</taxon>
        <taxon>Bacillota</taxon>
        <taxon>Clostridia</taxon>
        <taxon>Thermoanaerobacterales</taxon>
        <taxon>Thermoanaerobacteraceae</taxon>
        <taxon>Caldanaerobius</taxon>
    </lineage>
</organism>
<keyword evidence="1" id="KW-1133">Transmembrane helix</keyword>
<keyword evidence="1" id="KW-0472">Membrane</keyword>
<feature type="transmembrane region" description="Helical" evidence="1">
    <location>
        <begin position="21"/>
        <end position="40"/>
    </location>
</feature>
<dbReference type="STRING" id="1121256.SAMN02746089_01898"/>
<evidence type="ECO:0000313" key="2">
    <source>
        <dbReference type="EMBL" id="SHF43013.1"/>
    </source>
</evidence>
<keyword evidence="1" id="KW-0812">Transmembrane</keyword>
<feature type="transmembrane region" description="Helical" evidence="1">
    <location>
        <begin position="76"/>
        <end position="102"/>
    </location>
</feature>
<name>A0A1M5BK68_9THEO</name>
<evidence type="ECO:0000256" key="1">
    <source>
        <dbReference type="SAM" id="Phobius"/>
    </source>
</evidence>
<gene>
    <name evidence="2" type="ORF">SAMN02746089_01898</name>
</gene>
<proteinExistence type="predicted"/>
<dbReference type="Proteomes" id="UP000184088">
    <property type="component" value="Unassembled WGS sequence"/>
</dbReference>
<accession>A0A1M5BK68</accession>
<dbReference type="EMBL" id="FQVH01000022">
    <property type="protein sequence ID" value="SHF43013.1"/>
    <property type="molecule type" value="Genomic_DNA"/>
</dbReference>
<protein>
    <submittedName>
        <fullName evidence="2">Uncharacterized protein</fullName>
    </submittedName>
</protein>
<reference evidence="2 3" key="1">
    <citation type="submission" date="2016-11" db="EMBL/GenBank/DDBJ databases">
        <authorList>
            <person name="Jaros S."/>
            <person name="Januszkiewicz K."/>
            <person name="Wedrychowicz H."/>
        </authorList>
    </citation>
    <scope>NUCLEOTIDE SEQUENCE [LARGE SCALE GENOMIC DNA]</scope>
    <source>
        <strain evidence="2 3">DSM 17918</strain>
    </source>
</reference>
<evidence type="ECO:0000313" key="3">
    <source>
        <dbReference type="Proteomes" id="UP000184088"/>
    </source>
</evidence>
<feature type="transmembrane region" description="Helical" evidence="1">
    <location>
        <begin position="46"/>
        <end position="69"/>
    </location>
</feature>